<proteinExistence type="predicted"/>
<protein>
    <submittedName>
        <fullName evidence="2">Uncharacterized protein</fullName>
    </submittedName>
</protein>
<reference evidence="2" key="1">
    <citation type="submission" date="2023-03" db="EMBL/GenBank/DDBJ databases">
        <title>Massive genome expansion in bonnet fungi (Mycena s.s.) driven by repeated elements and novel gene families across ecological guilds.</title>
        <authorList>
            <consortium name="Lawrence Berkeley National Laboratory"/>
            <person name="Harder C.B."/>
            <person name="Miyauchi S."/>
            <person name="Viragh M."/>
            <person name="Kuo A."/>
            <person name="Thoen E."/>
            <person name="Andreopoulos B."/>
            <person name="Lu D."/>
            <person name="Skrede I."/>
            <person name="Drula E."/>
            <person name="Henrissat B."/>
            <person name="Morin E."/>
            <person name="Kohler A."/>
            <person name="Barry K."/>
            <person name="LaButti K."/>
            <person name="Morin E."/>
            <person name="Salamov A."/>
            <person name="Lipzen A."/>
            <person name="Mereny Z."/>
            <person name="Hegedus B."/>
            <person name="Baldrian P."/>
            <person name="Stursova M."/>
            <person name="Weitz H."/>
            <person name="Taylor A."/>
            <person name="Grigoriev I.V."/>
            <person name="Nagy L.G."/>
            <person name="Martin F."/>
            <person name="Kauserud H."/>
        </authorList>
    </citation>
    <scope>NUCLEOTIDE SEQUENCE</scope>
    <source>
        <strain evidence="2">CBHHK002</strain>
    </source>
</reference>
<gene>
    <name evidence="2" type="ORF">DFH08DRAFT_827728</name>
</gene>
<dbReference type="EMBL" id="JARIHO010000140">
    <property type="protein sequence ID" value="KAJ7301249.1"/>
    <property type="molecule type" value="Genomic_DNA"/>
</dbReference>
<dbReference type="AlphaFoldDB" id="A0AAD7E7W5"/>
<name>A0AAD7E7W5_9AGAR</name>
<dbReference type="Proteomes" id="UP001218218">
    <property type="component" value="Unassembled WGS sequence"/>
</dbReference>
<evidence type="ECO:0000256" key="1">
    <source>
        <dbReference type="SAM" id="MobiDB-lite"/>
    </source>
</evidence>
<accession>A0AAD7E7W5</accession>
<comment type="caution">
    <text evidence="2">The sequence shown here is derived from an EMBL/GenBank/DDBJ whole genome shotgun (WGS) entry which is preliminary data.</text>
</comment>
<evidence type="ECO:0000313" key="3">
    <source>
        <dbReference type="Proteomes" id="UP001218218"/>
    </source>
</evidence>
<organism evidence="2 3">
    <name type="scientific">Mycena albidolilacea</name>
    <dbReference type="NCBI Taxonomy" id="1033008"/>
    <lineage>
        <taxon>Eukaryota</taxon>
        <taxon>Fungi</taxon>
        <taxon>Dikarya</taxon>
        <taxon>Basidiomycota</taxon>
        <taxon>Agaricomycotina</taxon>
        <taxon>Agaricomycetes</taxon>
        <taxon>Agaricomycetidae</taxon>
        <taxon>Agaricales</taxon>
        <taxon>Marasmiineae</taxon>
        <taxon>Mycenaceae</taxon>
        <taxon>Mycena</taxon>
    </lineage>
</organism>
<sequence>MPTPREISLKGWDCAQCDQERATRAQCIRSPMSVRQSMVASTRSCGISGIMVREKIVFVSSDTASDLGGREKDPSAPSKCQECGHGKSRHSPIASTAVQDTKQAVLDAFAAHSEKPVSDCLPPKAHITDFATAKDDALTGFRVALDAEGGSSKPKGKKKAVALLMQGVKNCQLNGSSRAPGLVDIEGRDLHSCIAAGVTINPGWTQEECTNTFSRLFPAAFEFHCDTQPSWFVLSKEYKTLKIVPKTSATGTDLAKYKIPKTANIGVCLFIALGKTIPDDVIHLGIRDLQWRTTVLLSPAISFYLFLMNPRMSIFRILTQLLIRIRLKRSGDAAASRANRIQKLEVLVGARKNIILAKPQSKQEGRWRV</sequence>
<keyword evidence="3" id="KW-1185">Reference proteome</keyword>
<feature type="region of interest" description="Disordered" evidence="1">
    <location>
        <begin position="64"/>
        <end position="91"/>
    </location>
</feature>
<evidence type="ECO:0000313" key="2">
    <source>
        <dbReference type="EMBL" id="KAJ7301249.1"/>
    </source>
</evidence>